<dbReference type="AlphaFoldDB" id="A0A2W4WJR2"/>
<evidence type="ECO:0000313" key="2">
    <source>
        <dbReference type="Proteomes" id="UP000249081"/>
    </source>
</evidence>
<sequence length="110" mass="12520">MMHTSELQWTAQEQSIAKAAFDRAYQREIQALVQLVRDQAGSIAGTDDVWRLHDFLSARRHELDGKYDERESALLFVFADLLKAGWLSLDDLNGLDALKLSKITALTRLM</sequence>
<comment type="caution">
    <text evidence="1">The sequence shown here is derived from an EMBL/GenBank/DDBJ whole genome shotgun (WGS) entry which is preliminary data.</text>
</comment>
<organism evidence="1 2">
    <name type="scientific">Shackletoniella antarctica</name>
    <dbReference type="NCBI Taxonomy" id="268115"/>
    <lineage>
        <taxon>Bacteria</taxon>
        <taxon>Bacillati</taxon>
        <taxon>Cyanobacteriota</taxon>
        <taxon>Cyanophyceae</taxon>
        <taxon>Oculatellales</taxon>
        <taxon>Oculatellaceae</taxon>
        <taxon>Shackletoniella</taxon>
    </lineage>
</organism>
<name>A0A2W4WJR2_9CYAN</name>
<dbReference type="InterPro" id="IPR041601">
    <property type="entry name" value="FRP"/>
</dbReference>
<dbReference type="EMBL" id="QBMN01000015">
    <property type="protein sequence ID" value="PZO44730.1"/>
    <property type="molecule type" value="Genomic_DNA"/>
</dbReference>
<dbReference type="Proteomes" id="UP000249081">
    <property type="component" value="Unassembled WGS sequence"/>
</dbReference>
<protein>
    <recommendedName>
        <fullName evidence="3">Fluorescence recovery protein</fullName>
    </recommendedName>
</protein>
<dbReference type="Pfam" id="PF18032">
    <property type="entry name" value="FRP"/>
    <property type="match status" value="1"/>
</dbReference>
<proteinExistence type="predicted"/>
<gene>
    <name evidence="1" type="ORF">DCF17_03675</name>
</gene>
<evidence type="ECO:0008006" key="3">
    <source>
        <dbReference type="Google" id="ProtNLM"/>
    </source>
</evidence>
<dbReference type="InterPro" id="IPR053747">
    <property type="entry name" value="Fluoresc_Recovery_Reg"/>
</dbReference>
<evidence type="ECO:0000313" key="1">
    <source>
        <dbReference type="EMBL" id="PZO44730.1"/>
    </source>
</evidence>
<reference evidence="2" key="1">
    <citation type="submission" date="2018-04" db="EMBL/GenBank/DDBJ databases">
        <authorList>
            <person name="Cornet L."/>
        </authorList>
    </citation>
    <scope>NUCLEOTIDE SEQUENCE [LARGE SCALE GENOMIC DNA]</scope>
</reference>
<accession>A0A2W4WJR2</accession>
<dbReference type="Gene3D" id="6.10.140.1840">
    <property type="match status" value="1"/>
</dbReference>
<dbReference type="GO" id="GO:0042651">
    <property type="term" value="C:thylakoid membrane"/>
    <property type="evidence" value="ECO:0007669"/>
    <property type="project" value="InterPro"/>
</dbReference>
<reference evidence="1 2" key="2">
    <citation type="submission" date="2018-06" db="EMBL/GenBank/DDBJ databases">
        <title>Metagenomic assembly of (sub)arctic Cyanobacteria and their associated microbiome from non-axenic cultures.</title>
        <authorList>
            <person name="Baurain D."/>
        </authorList>
    </citation>
    <scope>NUCLEOTIDE SEQUENCE [LARGE SCALE GENOMIC DNA]</scope>
    <source>
        <strain evidence="1">ULC041bin1</strain>
    </source>
</reference>